<evidence type="ECO:0000313" key="2">
    <source>
        <dbReference type="EMBL" id="RPJ68813.1"/>
    </source>
</evidence>
<evidence type="ECO:0000313" key="3">
    <source>
        <dbReference type="Proteomes" id="UP000275281"/>
    </source>
</evidence>
<name>A0A3N5Y675_9ALTE</name>
<protein>
    <submittedName>
        <fullName evidence="2">DUF2721 domain-containing protein</fullName>
    </submittedName>
</protein>
<keyword evidence="1" id="KW-1133">Transmembrane helix</keyword>
<dbReference type="Proteomes" id="UP000275281">
    <property type="component" value="Unassembled WGS sequence"/>
</dbReference>
<keyword evidence="1" id="KW-0472">Membrane</keyword>
<dbReference type="AlphaFoldDB" id="A0A3N5Y675"/>
<evidence type="ECO:0000256" key="1">
    <source>
        <dbReference type="SAM" id="Phobius"/>
    </source>
</evidence>
<feature type="transmembrane region" description="Helical" evidence="1">
    <location>
        <begin position="52"/>
        <end position="75"/>
    </location>
</feature>
<accession>A0A3N5Y675</accession>
<dbReference type="EMBL" id="RPOK01000001">
    <property type="protein sequence ID" value="RPJ68813.1"/>
    <property type="molecule type" value="Genomic_DNA"/>
</dbReference>
<keyword evidence="3" id="KW-1185">Reference proteome</keyword>
<gene>
    <name evidence="2" type="ORF">DRW07_01370</name>
</gene>
<dbReference type="Pfam" id="PF11026">
    <property type="entry name" value="DUF2721"/>
    <property type="match status" value="1"/>
</dbReference>
<keyword evidence="1" id="KW-0812">Transmembrane</keyword>
<sequence>MINVVTGRVARVIDRARWYENEISHHNLQLSSQNKKELSSLDKRLKMANWSISFLTTAAVIVCMDIILLMLSGLVSYNLETVLMVMFMLSISFITGGLVAFLMEVSVATATLKIPKNLQ</sequence>
<organism evidence="2 3">
    <name type="scientific">Alteromonas sediminis</name>
    <dbReference type="NCBI Taxonomy" id="2259342"/>
    <lineage>
        <taxon>Bacteria</taxon>
        <taxon>Pseudomonadati</taxon>
        <taxon>Pseudomonadota</taxon>
        <taxon>Gammaproteobacteria</taxon>
        <taxon>Alteromonadales</taxon>
        <taxon>Alteromonadaceae</taxon>
        <taxon>Alteromonas/Salinimonas group</taxon>
        <taxon>Alteromonas</taxon>
    </lineage>
</organism>
<dbReference type="InterPro" id="IPR021279">
    <property type="entry name" value="DUF2721"/>
</dbReference>
<comment type="caution">
    <text evidence="2">The sequence shown here is derived from an EMBL/GenBank/DDBJ whole genome shotgun (WGS) entry which is preliminary data.</text>
</comment>
<dbReference type="OrthoDB" id="5465259at2"/>
<proteinExistence type="predicted"/>
<reference evidence="2 3" key="1">
    <citation type="submission" date="2018-11" db="EMBL/GenBank/DDBJ databases">
        <authorList>
            <person name="Ye M.-Q."/>
            <person name="Du Z.-J."/>
        </authorList>
    </citation>
    <scope>NUCLEOTIDE SEQUENCE [LARGE SCALE GENOMIC DNA]</scope>
    <source>
        <strain evidence="2 3">U0105</strain>
    </source>
</reference>
<feature type="transmembrane region" description="Helical" evidence="1">
    <location>
        <begin position="81"/>
        <end position="103"/>
    </location>
</feature>